<dbReference type="PIRSF" id="PIRSF028757">
    <property type="entry name" value="LD-carboxypeptidase"/>
    <property type="match status" value="1"/>
</dbReference>
<evidence type="ECO:0000313" key="6">
    <source>
        <dbReference type="EMBL" id="PZP57170.1"/>
    </source>
</evidence>
<dbReference type="InterPro" id="IPR027461">
    <property type="entry name" value="Carboxypeptidase_A_C_sf"/>
</dbReference>
<dbReference type="PANTHER" id="PTHR30237:SF5">
    <property type="entry name" value="CARBOXYPEPTIDASE VC_A0337-RELATED"/>
    <property type="match status" value="1"/>
</dbReference>
<dbReference type="Proteomes" id="UP000249739">
    <property type="component" value="Unassembled WGS sequence"/>
</dbReference>
<evidence type="ECO:0000256" key="2">
    <source>
        <dbReference type="ARBA" id="ARBA00022801"/>
    </source>
</evidence>
<feature type="active site" description="Nucleophile" evidence="3">
    <location>
        <position position="110"/>
    </location>
</feature>
<name>A0A2W5FTS5_9BACT</name>
<protein>
    <submittedName>
        <fullName evidence="6">LD-carboxypeptidase</fullName>
    </submittedName>
</protein>
<dbReference type="InterPro" id="IPR029062">
    <property type="entry name" value="Class_I_gatase-like"/>
</dbReference>
<accession>A0A2W5FTS5</accession>
<evidence type="ECO:0000259" key="5">
    <source>
        <dbReference type="Pfam" id="PF17676"/>
    </source>
</evidence>
<organism evidence="6 7">
    <name type="scientific">Micavibrio aeruginosavorus</name>
    <dbReference type="NCBI Taxonomy" id="349221"/>
    <lineage>
        <taxon>Bacteria</taxon>
        <taxon>Pseudomonadati</taxon>
        <taxon>Bdellovibrionota</taxon>
        <taxon>Bdellovibrionia</taxon>
        <taxon>Bdellovibrionales</taxon>
        <taxon>Pseudobdellovibrionaceae</taxon>
        <taxon>Micavibrio</taxon>
    </lineage>
</organism>
<dbReference type="Pfam" id="PF02016">
    <property type="entry name" value="Peptidase_S66"/>
    <property type="match status" value="1"/>
</dbReference>
<comment type="caution">
    <text evidence="6">The sequence shown here is derived from an EMBL/GenBank/DDBJ whole genome shotgun (WGS) entry which is preliminary data.</text>
</comment>
<keyword evidence="6" id="KW-0121">Carboxypeptidase</keyword>
<feature type="domain" description="LD-carboxypeptidase C-terminal" evidence="5">
    <location>
        <begin position="172"/>
        <end position="289"/>
    </location>
</feature>
<evidence type="ECO:0000313" key="7">
    <source>
        <dbReference type="Proteomes" id="UP000249739"/>
    </source>
</evidence>
<dbReference type="SUPFAM" id="SSF141986">
    <property type="entry name" value="LD-carboxypeptidase A C-terminal domain-like"/>
    <property type="match status" value="1"/>
</dbReference>
<keyword evidence="6" id="KW-0645">Protease</keyword>
<evidence type="ECO:0000259" key="4">
    <source>
        <dbReference type="Pfam" id="PF02016"/>
    </source>
</evidence>
<dbReference type="EMBL" id="QFOT01000006">
    <property type="protein sequence ID" value="PZP57170.1"/>
    <property type="molecule type" value="Genomic_DNA"/>
</dbReference>
<dbReference type="Gene3D" id="3.50.30.60">
    <property type="entry name" value="LD-carboxypeptidase A C-terminal domain-like"/>
    <property type="match status" value="1"/>
</dbReference>
<dbReference type="InterPro" id="IPR003507">
    <property type="entry name" value="S66_fam"/>
</dbReference>
<comment type="similarity">
    <text evidence="1">Belongs to the peptidase S66 family.</text>
</comment>
<dbReference type="InterPro" id="IPR040921">
    <property type="entry name" value="Peptidase_S66C"/>
</dbReference>
<feature type="active site" description="Charge relay system" evidence="3">
    <location>
        <position position="203"/>
    </location>
</feature>
<dbReference type="Pfam" id="PF17676">
    <property type="entry name" value="Peptidase_S66C"/>
    <property type="match status" value="1"/>
</dbReference>
<evidence type="ECO:0000256" key="3">
    <source>
        <dbReference type="PIRSR" id="PIRSR028757-1"/>
    </source>
</evidence>
<dbReference type="InterPro" id="IPR040449">
    <property type="entry name" value="Peptidase_S66_N"/>
</dbReference>
<feature type="domain" description="LD-carboxypeptidase N-terminal" evidence="4">
    <location>
        <begin position="14"/>
        <end position="130"/>
    </location>
</feature>
<dbReference type="AlphaFoldDB" id="A0A2W5FTS5"/>
<gene>
    <name evidence="6" type="ORF">DI586_01310</name>
</gene>
<feature type="active site" description="Charge relay system" evidence="3">
    <location>
        <position position="274"/>
    </location>
</feature>
<dbReference type="CDD" id="cd07025">
    <property type="entry name" value="Peptidase_S66"/>
    <property type="match status" value="1"/>
</dbReference>
<dbReference type="InterPro" id="IPR027478">
    <property type="entry name" value="LdcA_N"/>
</dbReference>
<evidence type="ECO:0000256" key="1">
    <source>
        <dbReference type="ARBA" id="ARBA00010233"/>
    </source>
</evidence>
<keyword evidence="2" id="KW-0378">Hydrolase</keyword>
<dbReference type="PANTHER" id="PTHR30237">
    <property type="entry name" value="MURAMOYLTETRAPEPTIDE CARBOXYPEPTIDASE"/>
    <property type="match status" value="1"/>
</dbReference>
<proteinExistence type="inferred from homology"/>
<sequence length="296" mass="32699">MSIIPPPLLPGDTIGIMAPSSRANKENLQKFQTLLEKRGYKVFIHPQTFLIEHQSAGTGMEKAAAFHDLIRRKDIKAIFFSNGGNRAGTMLEHLNFDRIAANPKIIMGYSDVTALLNAIHKKTGLVTYHGPMARSFLSLPKKQIDQCFDLLEGKTRTLDMPKARILKEGKAKGHLVGGNLSVLCSLLGTQYQPDFKNAILFLEDIAEETSHIDRYLWQLRNAGALHQIKALILGSFTDLKDTGTTKYGFSLKDCVEAVTADLKIPVLLNAPFGHGKDLYTLPVGAKASLTKQILKF</sequence>
<dbReference type="SUPFAM" id="SSF52317">
    <property type="entry name" value="Class I glutamine amidotransferase-like"/>
    <property type="match status" value="1"/>
</dbReference>
<dbReference type="Gene3D" id="3.40.50.10740">
    <property type="entry name" value="Class I glutamine amidotransferase-like"/>
    <property type="match status" value="1"/>
</dbReference>
<dbReference type="GO" id="GO:0004180">
    <property type="term" value="F:carboxypeptidase activity"/>
    <property type="evidence" value="ECO:0007669"/>
    <property type="project" value="UniProtKB-KW"/>
</dbReference>
<reference evidence="6 7" key="1">
    <citation type="submission" date="2017-08" db="EMBL/GenBank/DDBJ databases">
        <title>Infants hospitalized years apart are colonized by the same room-sourced microbial strains.</title>
        <authorList>
            <person name="Brooks B."/>
            <person name="Olm M.R."/>
            <person name="Firek B.A."/>
            <person name="Baker R."/>
            <person name="Thomas B.C."/>
            <person name="Morowitz M.J."/>
            <person name="Banfield J.F."/>
        </authorList>
    </citation>
    <scope>NUCLEOTIDE SEQUENCE [LARGE SCALE GENOMIC DNA]</scope>
    <source>
        <strain evidence="6">S2_006_000_R2_64</strain>
    </source>
</reference>